<proteinExistence type="predicted"/>
<evidence type="ECO:0000313" key="4">
    <source>
        <dbReference type="Proteomes" id="UP000735302"/>
    </source>
</evidence>
<protein>
    <recommendedName>
        <fullName evidence="2">MADF domain-containing protein</fullName>
    </recommendedName>
</protein>
<dbReference type="InterPro" id="IPR039353">
    <property type="entry name" value="TF_Adf1"/>
</dbReference>
<dbReference type="Proteomes" id="UP000735302">
    <property type="component" value="Unassembled WGS sequence"/>
</dbReference>
<gene>
    <name evidence="3" type="ORF">PoB_000838800</name>
</gene>
<feature type="region of interest" description="Disordered" evidence="1">
    <location>
        <begin position="92"/>
        <end position="124"/>
    </location>
</feature>
<accession>A0AAV3YHJ8</accession>
<sequence length="124" mass="14396">MQINLSKKNGGASALVDGNFVQETWEYFSSELNEKAELVKKRWAYLRDYYRNKLERQIPGRQKIKWPLFDAMSFLETFTECSQTHINFAKPGLSGFEPESMPNPSLEDTEEQLKQIGRDTSPDQ</sequence>
<feature type="domain" description="MADF" evidence="2">
    <location>
        <begin position="1"/>
        <end position="80"/>
    </location>
</feature>
<keyword evidence="4" id="KW-1185">Reference proteome</keyword>
<dbReference type="Pfam" id="PF10545">
    <property type="entry name" value="MADF_DNA_bdg"/>
    <property type="match status" value="1"/>
</dbReference>
<organism evidence="3 4">
    <name type="scientific">Plakobranchus ocellatus</name>
    <dbReference type="NCBI Taxonomy" id="259542"/>
    <lineage>
        <taxon>Eukaryota</taxon>
        <taxon>Metazoa</taxon>
        <taxon>Spiralia</taxon>
        <taxon>Lophotrochozoa</taxon>
        <taxon>Mollusca</taxon>
        <taxon>Gastropoda</taxon>
        <taxon>Heterobranchia</taxon>
        <taxon>Euthyneura</taxon>
        <taxon>Panpulmonata</taxon>
        <taxon>Sacoglossa</taxon>
        <taxon>Placobranchoidea</taxon>
        <taxon>Plakobranchidae</taxon>
        <taxon>Plakobranchus</taxon>
    </lineage>
</organism>
<dbReference type="PANTHER" id="PTHR12243">
    <property type="entry name" value="MADF DOMAIN TRANSCRIPTION FACTOR"/>
    <property type="match status" value="1"/>
</dbReference>
<dbReference type="PROSITE" id="PS51029">
    <property type="entry name" value="MADF"/>
    <property type="match status" value="1"/>
</dbReference>
<evidence type="ECO:0000313" key="3">
    <source>
        <dbReference type="EMBL" id="GFN81882.1"/>
    </source>
</evidence>
<dbReference type="PANTHER" id="PTHR12243:SF67">
    <property type="entry name" value="COREPRESSOR OF PANGOLIN, ISOFORM A-RELATED"/>
    <property type="match status" value="1"/>
</dbReference>
<reference evidence="3 4" key="1">
    <citation type="journal article" date="2021" name="Elife">
        <title>Chloroplast acquisition without the gene transfer in kleptoplastic sea slugs, Plakobranchus ocellatus.</title>
        <authorList>
            <person name="Maeda T."/>
            <person name="Takahashi S."/>
            <person name="Yoshida T."/>
            <person name="Shimamura S."/>
            <person name="Takaki Y."/>
            <person name="Nagai Y."/>
            <person name="Toyoda A."/>
            <person name="Suzuki Y."/>
            <person name="Arimoto A."/>
            <person name="Ishii H."/>
            <person name="Satoh N."/>
            <person name="Nishiyama T."/>
            <person name="Hasebe M."/>
            <person name="Maruyama T."/>
            <person name="Minagawa J."/>
            <person name="Obokata J."/>
            <person name="Shigenobu S."/>
        </authorList>
    </citation>
    <scope>NUCLEOTIDE SEQUENCE [LARGE SCALE GENOMIC DNA]</scope>
</reference>
<dbReference type="EMBL" id="BLXT01000975">
    <property type="protein sequence ID" value="GFN81882.1"/>
    <property type="molecule type" value="Genomic_DNA"/>
</dbReference>
<feature type="compositionally biased region" description="Basic and acidic residues" evidence="1">
    <location>
        <begin position="111"/>
        <end position="124"/>
    </location>
</feature>
<evidence type="ECO:0000256" key="1">
    <source>
        <dbReference type="SAM" id="MobiDB-lite"/>
    </source>
</evidence>
<dbReference type="InterPro" id="IPR006578">
    <property type="entry name" value="MADF-dom"/>
</dbReference>
<comment type="caution">
    <text evidence="3">The sequence shown here is derived from an EMBL/GenBank/DDBJ whole genome shotgun (WGS) entry which is preliminary data.</text>
</comment>
<evidence type="ECO:0000259" key="2">
    <source>
        <dbReference type="PROSITE" id="PS51029"/>
    </source>
</evidence>
<name>A0AAV3YHJ8_9GAST</name>
<dbReference type="AlphaFoldDB" id="A0AAV3YHJ8"/>